<reference evidence="1 2" key="1">
    <citation type="submission" date="2016-08" db="EMBL/GenBank/DDBJ databases">
        <title>Genome sequencing of Vibrio scophthalmi strain FP3289, an isolated from Paralichthys olivaceus.</title>
        <authorList>
            <person name="Han H.-J."/>
        </authorList>
    </citation>
    <scope>NUCLEOTIDE SEQUENCE [LARGE SCALE GENOMIC DNA]</scope>
    <source>
        <strain evidence="1 2">FP3289</strain>
    </source>
</reference>
<dbReference type="EMBL" id="MDCJ01000002">
    <property type="protein sequence ID" value="ODS10948.1"/>
    <property type="molecule type" value="Genomic_DNA"/>
</dbReference>
<dbReference type="OrthoDB" id="7360086at2"/>
<name>A0A1E3WMG3_9VIBR</name>
<protein>
    <submittedName>
        <fullName evidence="1">GemA protein</fullName>
    </submittedName>
</protein>
<dbReference type="RefSeq" id="WP_069446378.1">
    <property type="nucleotide sequence ID" value="NZ_MDCJ01000002.1"/>
</dbReference>
<dbReference type="Pfam" id="PF06252">
    <property type="entry name" value="GemA"/>
    <property type="match status" value="1"/>
</dbReference>
<comment type="caution">
    <text evidence="1">The sequence shown here is derived from an EMBL/GenBank/DDBJ whole genome shotgun (WGS) entry which is preliminary data.</text>
</comment>
<organism evidence="1 2">
    <name type="scientific">Vibrio scophthalmi</name>
    <dbReference type="NCBI Taxonomy" id="45658"/>
    <lineage>
        <taxon>Bacteria</taxon>
        <taxon>Pseudomonadati</taxon>
        <taxon>Pseudomonadota</taxon>
        <taxon>Gammaproteobacteria</taxon>
        <taxon>Vibrionales</taxon>
        <taxon>Vibrionaceae</taxon>
        <taxon>Vibrio</taxon>
    </lineage>
</organism>
<sequence>MNQRNNLIQIIHVAKRELALDDDTYRFILDAETSKSSCSKMSIKELETVLSVLESKGFKRQTNGRKIAYKKRLSPKSGKVKTEIDKIRAVWISMAKQGFVRDGSETALDAYVRRITNRNKDEGVDHVAWCHARHAYAVLESLKSWHRRVMIDELKDKGWTVPMNERTGKPMGYDAIVQVYSECYRKG</sequence>
<gene>
    <name evidence="1" type="ORF">VSF3289_01209</name>
</gene>
<dbReference type="PATRIC" id="fig|45658.8.peg.1202"/>
<evidence type="ECO:0000313" key="1">
    <source>
        <dbReference type="EMBL" id="ODS10948.1"/>
    </source>
</evidence>
<dbReference type="InterPro" id="IPR009363">
    <property type="entry name" value="Phage_Mu_Gp16"/>
</dbReference>
<dbReference type="AlphaFoldDB" id="A0A1E3WMG3"/>
<accession>A0A1E3WMG3</accession>
<proteinExistence type="predicted"/>
<dbReference type="Proteomes" id="UP000095131">
    <property type="component" value="Unassembled WGS sequence"/>
</dbReference>
<evidence type="ECO:0000313" key="2">
    <source>
        <dbReference type="Proteomes" id="UP000095131"/>
    </source>
</evidence>